<dbReference type="Proteomes" id="UP001279734">
    <property type="component" value="Unassembled WGS sequence"/>
</dbReference>
<sequence>MIYSPYHRPCRGSSKKCATHLAPYFGMVGLARAKHGLFPLNSSKLRAFYIQNTEFSINPAGRDFPERPGRDCDD</sequence>
<evidence type="ECO:0000313" key="2">
    <source>
        <dbReference type="Proteomes" id="UP001279734"/>
    </source>
</evidence>
<proteinExistence type="predicted"/>
<gene>
    <name evidence="1" type="ORF">Nepgr_012404</name>
</gene>
<accession>A0AAD3SFY1</accession>
<comment type="caution">
    <text evidence="1">The sequence shown here is derived from an EMBL/GenBank/DDBJ whole genome shotgun (WGS) entry which is preliminary data.</text>
</comment>
<name>A0AAD3SFY1_NEPGR</name>
<dbReference type="AlphaFoldDB" id="A0AAD3SFY1"/>
<organism evidence="1 2">
    <name type="scientific">Nepenthes gracilis</name>
    <name type="common">Slender pitcher plant</name>
    <dbReference type="NCBI Taxonomy" id="150966"/>
    <lineage>
        <taxon>Eukaryota</taxon>
        <taxon>Viridiplantae</taxon>
        <taxon>Streptophyta</taxon>
        <taxon>Embryophyta</taxon>
        <taxon>Tracheophyta</taxon>
        <taxon>Spermatophyta</taxon>
        <taxon>Magnoliopsida</taxon>
        <taxon>eudicotyledons</taxon>
        <taxon>Gunneridae</taxon>
        <taxon>Pentapetalae</taxon>
        <taxon>Caryophyllales</taxon>
        <taxon>Nepenthaceae</taxon>
        <taxon>Nepenthes</taxon>
    </lineage>
</organism>
<dbReference type="EMBL" id="BSYO01000010">
    <property type="protein sequence ID" value="GMH10563.1"/>
    <property type="molecule type" value="Genomic_DNA"/>
</dbReference>
<reference evidence="1" key="1">
    <citation type="submission" date="2023-05" db="EMBL/GenBank/DDBJ databases">
        <title>Nepenthes gracilis genome sequencing.</title>
        <authorList>
            <person name="Fukushima K."/>
        </authorList>
    </citation>
    <scope>NUCLEOTIDE SEQUENCE</scope>
    <source>
        <strain evidence="1">SING2019-196</strain>
    </source>
</reference>
<protein>
    <submittedName>
        <fullName evidence="1">Uncharacterized protein</fullName>
    </submittedName>
</protein>
<evidence type="ECO:0000313" key="1">
    <source>
        <dbReference type="EMBL" id="GMH10563.1"/>
    </source>
</evidence>
<keyword evidence="2" id="KW-1185">Reference proteome</keyword>